<keyword evidence="2" id="KW-0732">Signal</keyword>
<accession>A0A2M3ZNS7</accession>
<protein>
    <submittedName>
        <fullName evidence="3">Putative secreted peptide</fullName>
    </submittedName>
</protein>
<sequence length="92" mass="10874">MSRRRFVLRPLLLLLLLLLLHRSSSVDPSERSTVRRLLGRSNQRRMNYYCDGWSRSRLKLLHRTETKETEHPVVRRSPTPLGSRAPRACPLR</sequence>
<reference evidence="3" key="1">
    <citation type="submission" date="2018-01" db="EMBL/GenBank/DDBJ databases">
        <title>An insight into the sialome of Amazonian anophelines.</title>
        <authorList>
            <person name="Ribeiro J.M."/>
            <person name="Scarpassa V."/>
            <person name="Calvo E."/>
        </authorList>
    </citation>
    <scope>NUCLEOTIDE SEQUENCE</scope>
    <source>
        <tissue evidence="3">Salivary glands</tissue>
    </source>
</reference>
<feature type="compositionally biased region" description="Basic and acidic residues" evidence="1">
    <location>
        <begin position="64"/>
        <end position="73"/>
    </location>
</feature>
<dbReference type="EMBL" id="GGFM01009404">
    <property type="protein sequence ID" value="MBW30155.1"/>
    <property type="molecule type" value="Transcribed_RNA"/>
</dbReference>
<proteinExistence type="predicted"/>
<evidence type="ECO:0000256" key="2">
    <source>
        <dbReference type="SAM" id="SignalP"/>
    </source>
</evidence>
<feature type="region of interest" description="Disordered" evidence="1">
    <location>
        <begin position="64"/>
        <end position="92"/>
    </location>
</feature>
<feature type="chain" id="PRO_5014837489" evidence="2">
    <location>
        <begin position="26"/>
        <end position="92"/>
    </location>
</feature>
<name>A0A2M3ZNS7_9DIPT</name>
<dbReference type="AlphaFoldDB" id="A0A2M3ZNS7"/>
<organism evidence="3">
    <name type="scientific">Anopheles braziliensis</name>
    <dbReference type="NCBI Taxonomy" id="58242"/>
    <lineage>
        <taxon>Eukaryota</taxon>
        <taxon>Metazoa</taxon>
        <taxon>Ecdysozoa</taxon>
        <taxon>Arthropoda</taxon>
        <taxon>Hexapoda</taxon>
        <taxon>Insecta</taxon>
        <taxon>Pterygota</taxon>
        <taxon>Neoptera</taxon>
        <taxon>Endopterygota</taxon>
        <taxon>Diptera</taxon>
        <taxon>Nematocera</taxon>
        <taxon>Culicoidea</taxon>
        <taxon>Culicidae</taxon>
        <taxon>Anophelinae</taxon>
        <taxon>Anopheles</taxon>
    </lineage>
</organism>
<evidence type="ECO:0000313" key="3">
    <source>
        <dbReference type="EMBL" id="MBW30155.1"/>
    </source>
</evidence>
<evidence type="ECO:0000256" key="1">
    <source>
        <dbReference type="SAM" id="MobiDB-lite"/>
    </source>
</evidence>
<feature type="signal peptide" evidence="2">
    <location>
        <begin position="1"/>
        <end position="25"/>
    </location>
</feature>